<feature type="compositionally biased region" description="Basic and acidic residues" evidence="1">
    <location>
        <begin position="503"/>
        <end position="516"/>
    </location>
</feature>
<organism evidence="2 3">
    <name type="scientific">Riccia sorocarpa</name>
    <dbReference type="NCBI Taxonomy" id="122646"/>
    <lineage>
        <taxon>Eukaryota</taxon>
        <taxon>Viridiplantae</taxon>
        <taxon>Streptophyta</taxon>
        <taxon>Embryophyta</taxon>
        <taxon>Marchantiophyta</taxon>
        <taxon>Marchantiopsida</taxon>
        <taxon>Marchantiidae</taxon>
        <taxon>Marchantiales</taxon>
        <taxon>Ricciaceae</taxon>
        <taxon>Riccia</taxon>
    </lineage>
</organism>
<feature type="region of interest" description="Disordered" evidence="1">
    <location>
        <begin position="477"/>
        <end position="555"/>
    </location>
</feature>
<name>A0ABD3HLK1_9MARC</name>
<reference evidence="2 3" key="1">
    <citation type="submission" date="2024-09" db="EMBL/GenBank/DDBJ databases">
        <title>Chromosome-scale assembly of Riccia sorocarpa.</title>
        <authorList>
            <person name="Paukszto L."/>
        </authorList>
    </citation>
    <scope>NUCLEOTIDE SEQUENCE [LARGE SCALE GENOMIC DNA]</scope>
    <source>
        <strain evidence="2">LP-2024</strain>
        <tissue evidence="2">Aerial parts of the thallus</tissue>
    </source>
</reference>
<evidence type="ECO:0000313" key="3">
    <source>
        <dbReference type="Proteomes" id="UP001633002"/>
    </source>
</evidence>
<feature type="compositionally biased region" description="Basic residues" evidence="1">
    <location>
        <begin position="529"/>
        <end position="540"/>
    </location>
</feature>
<keyword evidence="3" id="KW-1185">Reference proteome</keyword>
<comment type="caution">
    <text evidence="2">The sequence shown here is derived from an EMBL/GenBank/DDBJ whole genome shotgun (WGS) entry which is preliminary data.</text>
</comment>
<dbReference type="Proteomes" id="UP001633002">
    <property type="component" value="Unassembled WGS sequence"/>
</dbReference>
<evidence type="ECO:0000256" key="1">
    <source>
        <dbReference type="SAM" id="MobiDB-lite"/>
    </source>
</evidence>
<gene>
    <name evidence="2" type="ORF">R1sor_006144</name>
</gene>
<dbReference type="EMBL" id="JBJQOH010000003">
    <property type="protein sequence ID" value="KAL3692493.1"/>
    <property type="molecule type" value="Genomic_DNA"/>
</dbReference>
<feature type="compositionally biased region" description="Basic and acidic residues" evidence="1">
    <location>
        <begin position="391"/>
        <end position="408"/>
    </location>
</feature>
<feature type="region of interest" description="Disordered" evidence="1">
    <location>
        <begin position="294"/>
        <end position="411"/>
    </location>
</feature>
<dbReference type="AlphaFoldDB" id="A0ABD3HLK1"/>
<accession>A0ABD3HLK1</accession>
<feature type="compositionally biased region" description="Basic and acidic residues" evidence="1">
    <location>
        <begin position="360"/>
        <end position="380"/>
    </location>
</feature>
<evidence type="ECO:0000313" key="2">
    <source>
        <dbReference type="EMBL" id="KAL3692493.1"/>
    </source>
</evidence>
<sequence>MDPLTVEVGEEDIPVAAVQVPPTFVVDEVPLGENPMEVAPVPASDHGVDEGEILPEVVGVLDSQEAVPVIGEAQQATASSLVDGWQDDGKFVQLVHDLADTRNEPQPVPEASTPYAVRNVEEEVATPGTAPNLEKVEFSVSEYLPIGSPAVTHDAEESGEIRDNQEMMRAMNNFTDVEQEVLGPQSFSDRAAAATHDTGRGLPMNVAIGVPFDVESMRETSIGGRKDGSRTEVRKNFLFFAGLEKHGLRVDWTTVDKSRNIRKIPVAERHAARVELWKRKTVFRGSLLYPHEPTLRTDERVPRKPRAKKTSPAGSTPAEDDTVPATKKTAKRKLNLDPPRSRSPSLEALERNQPPRNGKKKVEEWAAVDMDRKGKRKVDDQTSTVPAMKNKRGDDSDEDSNKSNHAKGEAVQYTHFAALGKSEREKRQWGYIDKFINETIQDKIQKRERELKEQTEALEAKNAELQRQLREARDALADAMVGRRESSEPNHAAGPSIDPVEISSDRDDKKGAETHEPTVASTAWGSTKRVAKKPQQRSARKPAPPQNPWITLPSPVKLSIKPREMVKGDLINTFME</sequence>
<proteinExistence type="predicted"/>
<protein>
    <submittedName>
        <fullName evidence="2">Uncharacterized protein</fullName>
    </submittedName>
</protein>
<feature type="compositionally biased region" description="Basic and acidic residues" evidence="1">
    <location>
        <begin position="477"/>
        <end position="488"/>
    </location>
</feature>